<name>A0A9P3LK19_9APHY</name>
<keyword evidence="2" id="KW-1185">Reference proteome</keyword>
<proteinExistence type="predicted"/>
<protein>
    <recommendedName>
        <fullName evidence="3">BTB domain-containing protein</fullName>
    </recommendedName>
</protein>
<gene>
    <name evidence="1" type="ORF">PsYK624_129980</name>
</gene>
<evidence type="ECO:0000313" key="2">
    <source>
        <dbReference type="Proteomes" id="UP000703269"/>
    </source>
</evidence>
<dbReference type="OrthoDB" id="3218112at2759"/>
<dbReference type="InterPro" id="IPR011333">
    <property type="entry name" value="SKP1/BTB/POZ_sf"/>
</dbReference>
<dbReference type="EMBL" id="BPQB01000064">
    <property type="protein sequence ID" value="GJE96792.1"/>
    <property type="molecule type" value="Genomic_DNA"/>
</dbReference>
<evidence type="ECO:0008006" key="3">
    <source>
        <dbReference type="Google" id="ProtNLM"/>
    </source>
</evidence>
<accession>A0A9P3LK19</accession>
<dbReference type="Proteomes" id="UP000703269">
    <property type="component" value="Unassembled WGS sequence"/>
</dbReference>
<dbReference type="Gene3D" id="3.30.710.10">
    <property type="entry name" value="Potassium Channel Kv1.1, Chain A"/>
    <property type="match status" value="1"/>
</dbReference>
<organism evidence="1 2">
    <name type="scientific">Phanerochaete sordida</name>
    <dbReference type="NCBI Taxonomy" id="48140"/>
    <lineage>
        <taxon>Eukaryota</taxon>
        <taxon>Fungi</taxon>
        <taxon>Dikarya</taxon>
        <taxon>Basidiomycota</taxon>
        <taxon>Agaricomycotina</taxon>
        <taxon>Agaricomycetes</taxon>
        <taxon>Polyporales</taxon>
        <taxon>Phanerochaetaceae</taxon>
        <taxon>Phanerochaete</taxon>
    </lineage>
</organism>
<comment type="caution">
    <text evidence="1">The sequence shown here is derived from an EMBL/GenBank/DDBJ whole genome shotgun (WGS) entry which is preliminary data.</text>
</comment>
<dbReference type="AlphaFoldDB" id="A0A9P3LK19"/>
<sequence length="393" mass="44366">MTERPLRHRTLYIPSGDIVLRAKDENYAYLYRVHRATLLHYAPKLADVLQSATESDSVEEYDGAPVVDLPESQTEVKAFLEVVYGNEHTHMKRQDPGAALFAAKALVLITKYDCRELRARVVRHIGADWPQSPREWLALHQMRRACVETAKFLAEDAPVENIFPEPASVIRLAQDYDIPSVLPAAYLELVSVSRKNDWDALRQGGGHSPFASLGSGLDWDAIGRDARLPLDVRSARWSLLTRDDKARLKSAKLELQARCMGLRKAVFNVPRGNCTGPSLDCQTELKFHRGMKMVCDMDDDLPGAAPFGRMGYPGQLEDMRQLVFDGRYYTSREKRVKPDPMALLQDLFECVPDYGLCQRCCDGVRYNIAREMQRIWADLPAIFGLPQAISTIA</sequence>
<evidence type="ECO:0000313" key="1">
    <source>
        <dbReference type="EMBL" id="GJE96792.1"/>
    </source>
</evidence>
<reference evidence="1 2" key="1">
    <citation type="submission" date="2021-08" db="EMBL/GenBank/DDBJ databases">
        <title>Draft Genome Sequence of Phanerochaete sordida strain YK-624.</title>
        <authorList>
            <person name="Mori T."/>
            <person name="Dohra H."/>
            <person name="Suzuki T."/>
            <person name="Kawagishi H."/>
            <person name="Hirai H."/>
        </authorList>
    </citation>
    <scope>NUCLEOTIDE SEQUENCE [LARGE SCALE GENOMIC DNA]</scope>
    <source>
        <strain evidence="1 2">YK-624</strain>
    </source>
</reference>